<dbReference type="GO" id="GO:0008270">
    <property type="term" value="F:zinc ion binding"/>
    <property type="evidence" value="ECO:0007669"/>
    <property type="project" value="UniProtKB-KW"/>
</dbReference>
<dbReference type="SMART" id="SM00547">
    <property type="entry name" value="ZnF_RBZ"/>
    <property type="match status" value="3"/>
</dbReference>
<organism evidence="7 8">
    <name type="scientific">Aphanomyces euteiches</name>
    <dbReference type="NCBI Taxonomy" id="100861"/>
    <lineage>
        <taxon>Eukaryota</taxon>
        <taxon>Sar</taxon>
        <taxon>Stramenopiles</taxon>
        <taxon>Oomycota</taxon>
        <taxon>Saprolegniomycetes</taxon>
        <taxon>Saprolegniales</taxon>
        <taxon>Verrucalvaceae</taxon>
        <taxon>Aphanomyces</taxon>
    </lineage>
</organism>
<sequence length="421" mass="45862">MPHFNHEAFTSSYKMTKPTKDDTVNGPSCPTCTFINKPGSALCAMCEQFIGPPAHAIHSDGSWSCGSCDHHNENGMRECYYCDAPYVSAVASSVPLNIFCSRCGVRNVGTAGTCVACDHTLISKFESIKHEWSDTTNFVARDLGLHVKVKCPGCMKVCNVPSSACFRCGSCQVYFAAPSVGDVTSFHVSRLTRSLSTSVMNLFQKKKDAPENTYKSQPPRKGLASSFLDFFREESSDSESDDESLLFGPAHDASSPVRPLRTSTTTSTPPSEPSIPIGIRIPAPGEKPMTSSLTSSGASSVAEVTPPTQQQPAREWKPIPNRNYGFNHNDLPPPLTPLRKSKSVPVSMHSFEREWDLRQQGDGLSSSMVFVTSDDEEKEELQDQDILDSLRLSSSSSSSMKRGSYGGNNGFHVPNAETIEF</sequence>
<dbReference type="EMBL" id="VJMJ01000146">
    <property type="protein sequence ID" value="KAF0731177.1"/>
    <property type="molecule type" value="Genomic_DNA"/>
</dbReference>
<feature type="compositionally biased region" description="Acidic residues" evidence="5">
    <location>
        <begin position="373"/>
        <end position="386"/>
    </location>
</feature>
<evidence type="ECO:0000256" key="5">
    <source>
        <dbReference type="SAM" id="MobiDB-lite"/>
    </source>
</evidence>
<evidence type="ECO:0000313" key="8">
    <source>
        <dbReference type="Proteomes" id="UP000481153"/>
    </source>
</evidence>
<dbReference type="VEuPathDB" id="FungiDB:AeMF1_019786"/>
<dbReference type="PROSITE" id="PS50199">
    <property type="entry name" value="ZF_RANBP2_2"/>
    <property type="match status" value="1"/>
</dbReference>
<dbReference type="InterPro" id="IPR036443">
    <property type="entry name" value="Znf_RanBP2_sf"/>
</dbReference>
<dbReference type="Proteomes" id="UP000481153">
    <property type="component" value="Unassembled WGS sequence"/>
</dbReference>
<dbReference type="InterPro" id="IPR001876">
    <property type="entry name" value="Znf_RanBP2"/>
</dbReference>
<accession>A0A6G0WUP8</accession>
<evidence type="ECO:0000256" key="1">
    <source>
        <dbReference type="ARBA" id="ARBA00022723"/>
    </source>
</evidence>
<feature type="region of interest" description="Disordered" evidence="5">
    <location>
        <begin position="373"/>
        <end position="421"/>
    </location>
</feature>
<name>A0A6G0WUP8_9STRA</name>
<keyword evidence="8" id="KW-1185">Reference proteome</keyword>
<comment type="caution">
    <text evidence="7">The sequence shown here is derived from an EMBL/GenBank/DDBJ whole genome shotgun (WGS) entry which is preliminary data.</text>
</comment>
<feature type="domain" description="RanBP2-type" evidence="6">
    <location>
        <begin position="59"/>
        <end position="88"/>
    </location>
</feature>
<dbReference type="OrthoDB" id="70846at2759"/>
<keyword evidence="3" id="KW-0862">Zinc</keyword>
<reference evidence="7 8" key="1">
    <citation type="submission" date="2019-07" db="EMBL/GenBank/DDBJ databases">
        <title>Genomics analysis of Aphanomyces spp. identifies a new class of oomycete effector associated with host adaptation.</title>
        <authorList>
            <person name="Gaulin E."/>
        </authorList>
    </citation>
    <scope>NUCLEOTIDE SEQUENCE [LARGE SCALE GENOMIC DNA]</scope>
    <source>
        <strain evidence="7 8">ATCC 201684</strain>
    </source>
</reference>
<feature type="compositionally biased region" description="Low complexity" evidence="5">
    <location>
        <begin position="254"/>
        <end position="282"/>
    </location>
</feature>
<feature type="compositionally biased region" description="Low complexity" evidence="5">
    <location>
        <begin position="291"/>
        <end position="300"/>
    </location>
</feature>
<keyword evidence="1" id="KW-0479">Metal-binding</keyword>
<feature type="region of interest" description="Disordered" evidence="5">
    <location>
        <begin position="239"/>
        <end position="319"/>
    </location>
</feature>
<evidence type="ECO:0000313" key="7">
    <source>
        <dbReference type="EMBL" id="KAF0731177.1"/>
    </source>
</evidence>
<evidence type="ECO:0000256" key="3">
    <source>
        <dbReference type="ARBA" id="ARBA00022833"/>
    </source>
</evidence>
<gene>
    <name evidence="7" type="ORF">Ae201684_011443</name>
</gene>
<evidence type="ECO:0000256" key="4">
    <source>
        <dbReference type="PROSITE-ProRule" id="PRU00322"/>
    </source>
</evidence>
<proteinExistence type="predicted"/>
<protein>
    <recommendedName>
        <fullName evidence="6">RanBP2-type domain-containing protein</fullName>
    </recommendedName>
</protein>
<dbReference type="PROSITE" id="PS01358">
    <property type="entry name" value="ZF_RANBP2_1"/>
    <property type="match status" value="1"/>
</dbReference>
<evidence type="ECO:0000256" key="2">
    <source>
        <dbReference type="ARBA" id="ARBA00022771"/>
    </source>
</evidence>
<keyword evidence="2 4" id="KW-0863">Zinc-finger</keyword>
<dbReference type="SUPFAM" id="SSF90209">
    <property type="entry name" value="Ran binding protein zinc finger-like"/>
    <property type="match status" value="1"/>
</dbReference>
<dbReference type="Gene3D" id="2.30.30.380">
    <property type="entry name" value="Zn-finger domain of Sec23/24"/>
    <property type="match status" value="1"/>
</dbReference>
<evidence type="ECO:0000259" key="6">
    <source>
        <dbReference type="PROSITE" id="PS50199"/>
    </source>
</evidence>
<dbReference type="AlphaFoldDB" id="A0A6G0WUP8"/>